<evidence type="ECO:0000256" key="1">
    <source>
        <dbReference type="SAM" id="MobiDB-lite"/>
    </source>
</evidence>
<feature type="region of interest" description="Disordered" evidence="1">
    <location>
        <begin position="30"/>
        <end position="49"/>
    </location>
</feature>
<gene>
    <name evidence="2" type="ORF">GUJ93_ZPchr0001g30292</name>
</gene>
<feature type="compositionally biased region" description="Pro residues" evidence="1">
    <location>
        <begin position="75"/>
        <end position="93"/>
    </location>
</feature>
<evidence type="ECO:0008006" key="4">
    <source>
        <dbReference type="Google" id="ProtNLM"/>
    </source>
</evidence>
<organism evidence="2 3">
    <name type="scientific">Zizania palustris</name>
    <name type="common">Northern wild rice</name>
    <dbReference type="NCBI Taxonomy" id="103762"/>
    <lineage>
        <taxon>Eukaryota</taxon>
        <taxon>Viridiplantae</taxon>
        <taxon>Streptophyta</taxon>
        <taxon>Embryophyta</taxon>
        <taxon>Tracheophyta</taxon>
        <taxon>Spermatophyta</taxon>
        <taxon>Magnoliopsida</taxon>
        <taxon>Liliopsida</taxon>
        <taxon>Poales</taxon>
        <taxon>Poaceae</taxon>
        <taxon>BOP clade</taxon>
        <taxon>Oryzoideae</taxon>
        <taxon>Oryzeae</taxon>
        <taxon>Zizaniinae</taxon>
        <taxon>Zizania</taxon>
    </lineage>
</organism>
<name>A0A8J5S8A7_ZIZPA</name>
<dbReference type="PANTHER" id="PTHR37188">
    <property type="entry name" value="MEDIATOR OF RNA POLYMERASE II TRANSCRIPTION SUBUNIT-RELATED"/>
    <property type="match status" value="1"/>
</dbReference>
<sequence>MTAAGLCESATYRVDDYGGRGAAALQREEKRKMDQHLMQQQQQQQQQHYVDPYRAVVLSPQNDPLHTLQYNHHQPPLPSQATPPLPQATPPPPQHHHASLASHFHLLHLMTRLADAIGKGSRDQNSDALVEDLTSQFARCQQLLNSISGTLSSKSITVEGQRKSLEETQQLLDQRKDLITKYRSSVEGLLKGDTTR</sequence>
<accession>A0A8J5S8A7</accession>
<keyword evidence="3" id="KW-1185">Reference proteome</keyword>
<proteinExistence type="predicted"/>
<evidence type="ECO:0000313" key="2">
    <source>
        <dbReference type="EMBL" id="KAG8051891.1"/>
    </source>
</evidence>
<feature type="region of interest" description="Disordered" evidence="1">
    <location>
        <begin position="65"/>
        <end position="98"/>
    </location>
</feature>
<evidence type="ECO:0000313" key="3">
    <source>
        <dbReference type="Proteomes" id="UP000729402"/>
    </source>
</evidence>
<reference evidence="2" key="2">
    <citation type="submission" date="2021-02" db="EMBL/GenBank/DDBJ databases">
        <authorList>
            <person name="Kimball J.A."/>
            <person name="Haas M.W."/>
            <person name="Macchietto M."/>
            <person name="Kono T."/>
            <person name="Duquette J."/>
            <person name="Shao M."/>
        </authorList>
    </citation>
    <scope>NUCLEOTIDE SEQUENCE</scope>
    <source>
        <tissue evidence="2">Fresh leaf tissue</tissue>
    </source>
</reference>
<dbReference type="PANTHER" id="PTHR37188:SF1">
    <property type="entry name" value="MEDIATOR OF RNA POLYMERASE II TRANSCRIPTION SUBUNIT-RELATED"/>
    <property type="match status" value="1"/>
</dbReference>
<comment type="caution">
    <text evidence="2">The sequence shown here is derived from an EMBL/GenBank/DDBJ whole genome shotgun (WGS) entry which is preliminary data.</text>
</comment>
<dbReference type="InterPro" id="IPR038790">
    <property type="entry name" value="Med9_plant"/>
</dbReference>
<dbReference type="AlphaFoldDB" id="A0A8J5S8A7"/>
<dbReference type="Proteomes" id="UP000729402">
    <property type="component" value="Unassembled WGS sequence"/>
</dbReference>
<dbReference type="EMBL" id="JAAALK010000288">
    <property type="protein sequence ID" value="KAG8051891.1"/>
    <property type="molecule type" value="Genomic_DNA"/>
</dbReference>
<dbReference type="GO" id="GO:0016592">
    <property type="term" value="C:mediator complex"/>
    <property type="evidence" value="ECO:0007669"/>
    <property type="project" value="InterPro"/>
</dbReference>
<reference evidence="2" key="1">
    <citation type="journal article" date="2021" name="bioRxiv">
        <title>Whole Genome Assembly and Annotation of Northern Wild Rice, Zizania palustris L., Supports a Whole Genome Duplication in the Zizania Genus.</title>
        <authorList>
            <person name="Haas M."/>
            <person name="Kono T."/>
            <person name="Macchietto M."/>
            <person name="Millas R."/>
            <person name="McGilp L."/>
            <person name="Shao M."/>
            <person name="Duquette J."/>
            <person name="Hirsch C.N."/>
            <person name="Kimball J."/>
        </authorList>
    </citation>
    <scope>NUCLEOTIDE SEQUENCE</scope>
    <source>
        <tissue evidence="2">Fresh leaf tissue</tissue>
    </source>
</reference>
<protein>
    <recommendedName>
        <fullName evidence="4">Mediator of RNA polymerase II transcription subunit 9</fullName>
    </recommendedName>
</protein>
<dbReference type="OrthoDB" id="779656at2759"/>